<dbReference type="PANTHER" id="PTHR43123:SF4">
    <property type="entry name" value="POLYSACCHARIDE DEACETYLASE"/>
    <property type="match status" value="1"/>
</dbReference>
<reference evidence="2 3" key="1">
    <citation type="submission" date="2016-09" db="EMBL/GenBank/DDBJ databases">
        <title>Alteromonas lipolytica, a new species isolated from sea water.</title>
        <authorList>
            <person name="Wu Y.-H."/>
            <person name="Cheng H."/>
            <person name="Xu X.-W."/>
        </authorList>
    </citation>
    <scope>NUCLEOTIDE SEQUENCE [LARGE SCALE GENOMIC DNA]</scope>
    <source>
        <strain evidence="2 3">JW12</strain>
    </source>
</reference>
<protein>
    <submittedName>
        <fullName evidence="2">Polysaccharide deacetylase</fullName>
    </submittedName>
</protein>
<dbReference type="Proteomes" id="UP000176037">
    <property type="component" value="Unassembled WGS sequence"/>
</dbReference>
<comment type="caution">
    <text evidence="2">The sequence shown here is derived from an EMBL/GenBank/DDBJ whole genome shotgun (WGS) entry which is preliminary data.</text>
</comment>
<dbReference type="STRING" id="1856405.BFC17_03460"/>
<name>A0A1E8FBM8_9ALTE</name>
<dbReference type="GO" id="GO:0005975">
    <property type="term" value="P:carbohydrate metabolic process"/>
    <property type="evidence" value="ECO:0007669"/>
    <property type="project" value="InterPro"/>
</dbReference>
<dbReference type="Pfam" id="PF01522">
    <property type="entry name" value="Polysacc_deac_1"/>
    <property type="match status" value="1"/>
</dbReference>
<evidence type="ECO:0000259" key="1">
    <source>
        <dbReference type="Pfam" id="PF01522"/>
    </source>
</evidence>
<gene>
    <name evidence="2" type="ORF">BFC17_03460</name>
</gene>
<organism evidence="2 3">
    <name type="scientific">Alteromonas lipolytica</name>
    <dbReference type="NCBI Taxonomy" id="1856405"/>
    <lineage>
        <taxon>Bacteria</taxon>
        <taxon>Pseudomonadati</taxon>
        <taxon>Pseudomonadota</taxon>
        <taxon>Gammaproteobacteria</taxon>
        <taxon>Alteromonadales</taxon>
        <taxon>Alteromonadaceae</taxon>
        <taxon>Alteromonas/Salinimonas group</taxon>
        <taxon>Alteromonas</taxon>
    </lineage>
</organism>
<accession>A0A1E8FBM8</accession>
<evidence type="ECO:0000313" key="2">
    <source>
        <dbReference type="EMBL" id="OFI33332.1"/>
    </source>
</evidence>
<feature type="domain" description="NodB homology" evidence="1">
    <location>
        <begin position="90"/>
        <end position="192"/>
    </location>
</feature>
<dbReference type="GO" id="GO:0016810">
    <property type="term" value="F:hydrolase activity, acting on carbon-nitrogen (but not peptide) bonds"/>
    <property type="evidence" value="ECO:0007669"/>
    <property type="project" value="InterPro"/>
</dbReference>
<keyword evidence="3" id="KW-1185">Reference proteome</keyword>
<dbReference type="OrthoDB" id="9787041at2"/>
<dbReference type="InterPro" id="IPR011330">
    <property type="entry name" value="Glyco_hydro/deAcase_b/a-brl"/>
</dbReference>
<sequence>MSLDKSYLEYPQRSYGMDHELYDWSMLTDRPAISWPDGKKLALWVNLNIDFFPLNQRSNPTGVPGGMKMPYPDLRHFSLRDYGNRIGIYRLFKALDKFGVKPTIAINGVMVERAPYLMDMIKERGDEVLGHGWQMDMIHHGEVAIDEERQWVANSLNTLRERFEQPVTGWLSPGRLQSANTPTLLKEHGVEYMCDWVNDDMPYAFNTAAGAITAMPLSNELDDFFILNNNLHSEDSYAEQIMDASDFLLSEASEQGGRLLALNIHPWMLGQPHRIGQLERVLAHITSLDGVWSASASDILTVWSQQTQQQP</sequence>
<evidence type="ECO:0000313" key="3">
    <source>
        <dbReference type="Proteomes" id="UP000176037"/>
    </source>
</evidence>
<dbReference type="PANTHER" id="PTHR43123">
    <property type="entry name" value="POLYSACCHARIDE DEACETYLASE-RELATED"/>
    <property type="match status" value="1"/>
</dbReference>
<dbReference type="InterPro" id="IPR002509">
    <property type="entry name" value="NODB_dom"/>
</dbReference>
<proteinExistence type="predicted"/>
<dbReference type="SUPFAM" id="SSF88713">
    <property type="entry name" value="Glycoside hydrolase/deacetylase"/>
    <property type="match status" value="1"/>
</dbReference>
<dbReference type="AlphaFoldDB" id="A0A1E8FBM8"/>
<dbReference type="EMBL" id="MJIC01000015">
    <property type="protein sequence ID" value="OFI33332.1"/>
    <property type="molecule type" value="Genomic_DNA"/>
</dbReference>
<dbReference type="RefSeq" id="WP_070177708.1">
    <property type="nucleotide sequence ID" value="NZ_BMJR01000002.1"/>
</dbReference>
<dbReference type="Gene3D" id="3.20.20.370">
    <property type="entry name" value="Glycoside hydrolase/deacetylase"/>
    <property type="match status" value="1"/>
</dbReference>
<dbReference type="CDD" id="cd10979">
    <property type="entry name" value="CE4_PuuE_like"/>
    <property type="match status" value="1"/>
</dbReference>